<dbReference type="Pfam" id="PF13690">
    <property type="entry name" value="CheX"/>
    <property type="match status" value="1"/>
</dbReference>
<protein>
    <submittedName>
        <fullName evidence="3">Chemotaxis protein CheX</fullName>
    </submittedName>
</protein>
<dbReference type="PANTHER" id="PTHR39452:SF1">
    <property type="entry name" value="CHEY-P PHOSPHATASE CHEX"/>
    <property type="match status" value="1"/>
</dbReference>
<gene>
    <name evidence="3" type="ORF">ACHKAR_12610</name>
</gene>
<evidence type="ECO:0000256" key="1">
    <source>
        <dbReference type="ARBA" id="ARBA00022500"/>
    </source>
</evidence>
<accession>A0ABW7N9H8</accession>
<dbReference type="Proteomes" id="UP001610063">
    <property type="component" value="Unassembled WGS sequence"/>
</dbReference>
<name>A0ABW7N9H8_9BACT</name>
<dbReference type="Gene3D" id="3.40.1550.10">
    <property type="entry name" value="CheC-like"/>
    <property type="match status" value="1"/>
</dbReference>
<comment type="caution">
    <text evidence="3">The sequence shown here is derived from an EMBL/GenBank/DDBJ whole genome shotgun (WGS) entry which is preliminary data.</text>
</comment>
<dbReference type="InterPro" id="IPR038756">
    <property type="entry name" value="CheX-like"/>
</dbReference>
<organism evidence="3 4">
    <name type="scientific">Marinoscillum luteum</name>
    <dbReference type="NCBI Taxonomy" id="861051"/>
    <lineage>
        <taxon>Bacteria</taxon>
        <taxon>Pseudomonadati</taxon>
        <taxon>Bacteroidota</taxon>
        <taxon>Cytophagia</taxon>
        <taxon>Cytophagales</taxon>
        <taxon>Reichenbachiellaceae</taxon>
        <taxon>Marinoscillum</taxon>
    </lineage>
</organism>
<evidence type="ECO:0000259" key="2">
    <source>
        <dbReference type="Pfam" id="PF13690"/>
    </source>
</evidence>
<dbReference type="PANTHER" id="PTHR39452">
    <property type="entry name" value="CHEY-P PHOSPHATASE CHEX"/>
    <property type="match status" value="1"/>
</dbReference>
<evidence type="ECO:0000313" key="3">
    <source>
        <dbReference type="EMBL" id="MFH6984287.1"/>
    </source>
</evidence>
<proteinExistence type="predicted"/>
<feature type="domain" description="Chemotaxis phosphatase CheX-like" evidence="2">
    <location>
        <begin position="49"/>
        <end position="141"/>
    </location>
</feature>
<dbReference type="SUPFAM" id="SSF103039">
    <property type="entry name" value="CheC-like"/>
    <property type="match status" value="1"/>
</dbReference>
<reference evidence="3 4" key="1">
    <citation type="journal article" date="2013" name="Int. J. Syst. Evol. Microbiol.">
        <title>Marinoscillum luteum sp. nov., isolated from marine sediment.</title>
        <authorList>
            <person name="Cha I.T."/>
            <person name="Park S.J."/>
            <person name="Kim S.J."/>
            <person name="Kim J.G."/>
            <person name="Jung M.Y."/>
            <person name="Shin K.S."/>
            <person name="Kwon K.K."/>
            <person name="Yang S.H."/>
            <person name="Seo Y.S."/>
            <person name="Rhee S.K."/>
        </authorList>
    </citation>
    <scope>NUCLEOTIDE SEQUENCE [LARGE SCALE GENOMIC DNA]</scope>
    <source>
        <strain evidence="3 4">KCTC 23939</strain>
    </source>
</reference>
<dbReference type="EMBL" id="JBIPKE010000017">
    <property type="protein sequence ID" value="MFH6984287.1"/>
    <property type="molecule type" value="Genomic_DNA"/>
</dbReference>
<evidence type="ECO:0000313" key="4">
    <source>
        <dbReference type="Proteomes" id="UP001610063"/>
    </source>
</evidence>
<dbReference type="InterPro" id="IPR028976">
    <property type="entry name" value="CheC-like_sf"/>
</dbReference>
<keyword evidence="1" id="KW-0145">Chemotaxis</keyword>
<dbReference type="CDD" id="cd17906">
    <property type="entry name" value="CheX"/>
    <property type="match status" value="1"/>
</dbReference>
<dbReference type="RefSeq" id="WP_159584948.1">
    <property type="nucleotide sequence ID" value="NZ_JBIPKE010000017.1"/>
</dbReference>
<keyword evidence="4" id="KW-1185">Reference proteome</keyword>
<sequence length="155" mass="17285">MKTSKAEFDATCSLFINSVNNYFRHLTEIDSELNVPYIKQSEGLMLKDYTGMIGISGNRKGFVYISANRIMYEDLIKIFIGIDDPSEEDILDMAGEISNVVAGNVRANLGANFMISVPVVFQGMPSKLKIPEDVSIYVIPIVWNNHEAFVVIGLQ</sequence>
<dbReference type="InterPro" id="IPR028051">
    <property type="entry name" value="CheX-like_dom"/>
</dbReference>